<evidence type="ECO:0000256" key="1">
    <source>
        <dbReference type="SAM" id="MobiDB-lite"/>
    </source>
</evidence>
<reference evidence="2" key="1">
    <citation type="submission" date="2019-08" db="EMBL/GenBank/DDBJ databases">
        <authorList>
            <person name="Kucharzyk K."/>
            <person name="Murdoch R.W."/>
            <person name="Higgins S."/>
            <person name="Loffler F."/>
        </authorList>
    </citation>
    <scope>NUCLEOTIDE SEQUENCE</scope>
</reference>
<sequence>MVPHVGHRGGVHAAVAAGDVAVLDHAARKRAEEQVEKIVGVSAHQRAGERDRLADLGCDDTHGLALRRTARFVLVGLVGDEQVERAARQIPLHVLRGLVAAFTEAELHIRHGPLHAVRLAVGEDQLPARVHQVDEVVQVVAEHRGQEAVPEGLHQLLRGGFANGGNALQRPQHGRGLVAAGQCARTHQRPQRAAAAIALATELFRFQLLSTDRLAVEVGDDLPAVRASPHVAVTGAPVREGGLPVEPHPHAHTPQYEKLLRWRRHAQLLTQFDQLEQCVRAVEHPDRRACDGFEDFPAPLVNKVRRAQDKRAAIAFGMQDRGQRNADRGLAGAHLSVDEHSPLALVDEQFRGRMHDLGLGGEQLAFQPGQHQLPVRARRAVIDGRVRPVEGFQQLVAELGNEVLKAHGQFGRFLFEQIVHGRGVSSRGCFDGLRVHGDAPEKRGMHHSPRGDGMPQGGKEEPARGRRGRRSVLAGQQHRGDAAIPFRDDPDLEVRADFVG</sequence>
<dbReference type="AlphaFoldDB" id="A0A645BFM6"/>
<proteinExistence type="predicted"/>
<dbReference type="EMBL" id="VSSQ01019840">
    <property type="protein sequence ID" value="MPM64239.1"/>
    <property type="molecule type" value="Genomic_DNA"/>
</dbReference>
<evidence type="ECO:0000313" key="2">
    <source>
        <dbReference type="EMBL" id="MPM64239.1"/>
    </source>
</evidence>
<accession>A0A645BFM6</accession>
<comment type="caution">
    <text evidence="2">The sequence shown here is derived from an EMBL/GenBank/DDBJ whole genome shotgun (WGS) entry which is preliminary data.</text>
</comment>
<feature type="compositionally biased region" description="Basic and acidic residues" evidence="1">
    <location>
        <begin position="478"/>
        <end position="488"/>
    </location>
</feature>
<name>A0A645BFM6_9ZZZZ</name>
<gene>
    <name evidence="2" type="ORF">SDC9_111125</name>
</gene>
<organism evidence="2">
    <name type="scientific">bioreactor metagenome</name>
    <dbReference type="NCBI Taxonomy" id="1076179"/>
    <lineage>
        <taxon>unclassified sequences</taxon>
        <taxon>metagenomes</taxon>
        <taxon>ecological metagenomes</taxon>
    </lineage>
</organism>
<feature type="region of interest" description="Disordered" evidence="1">
    <location>
        <begin position="438"/>
        <end position="488"/>
    </location>
</feature>
<protein>
    <submittedName>
        <fullName evidence="2">Uncharacterized protein</fullName>
    </submittedName>
</protein>